<dbReference type="Proteomes" id="UP000606991">
    <property type="component" value="Unassembled WGS sequence"/>
</dbReference>
<dbReference type="GO" id="GO:0005960">
    <property type="term" value="C:glycine cleavage complex"/>
    <property type="evidence" value="ECO:0007669"/>
    <property type="project" value="InterPro"/>
</dbReference>
<gene>
    <name evidence="7 12" type="primary">gcvT</name>
    <name evidence="12" type="ORF">DLM65_14620</name>
    <name evidence="11" type="ORF">JF886_06865</name>
</gene>
<dbReference type="PIRSF" id="PIRSF006487">
    <property type="entry name" value="GcvT"/>
    <property type="match status" value="1"/>
</dbReference>
<evidence type="ECO:0000256" key="1">
    <source>
        <dbReference type="ARBA" id="ARBA00008609"/>
    </source>
</evidence>
<evidence type="ECO:0000313" key="14">
    <source>
        <dbReference type="Proteomes" id="UP000606991"/>
    </source>
</evidence>
<comment type="subunit">
    <text evidence="7">The glycine cleavage system is composed of four proteins: P, T, L and H.</text>
</comment>
<dbReference type="AlphaFoldDB" id="A0A2W6A2K7"/>
<dbReference type="PANTHER" id="PTHR43757">
    <property type="entry name" value="AMINOMETHYLTRANSFERASE"/>
    <property type="match status" value="1"/>
</dbReference>
<reference evidence="11 14" key="3">
    <citation type="submission" date="2020-10" db="EMBL/GenBank/DDBJ databases">
        <title>Ca. Dormibacterota MAGs.</title>
        <authorList>
            <person name="Montgomery K."/>
        </authorList>
    </citation>
    <scope>NUCLEOTIDE SEQUENCE [LARGE SCALE GENOMIC DNA]</scope>
    <source>
        <strain evidence="11">SC8812_S17_18</strain>
    </source>
</reference>
<evidence type="ECO:0000256" key="4">
    <source>
        <dbReference type="ARBA" id="ARBA00022679"/>
    </source>
</evidence>
<comment type="similarity">
    <text evidence="1 7">Belongs to the GcvT family.</text>
</comment>
<dbReference type="Gene3D" id="2.40.30.110">
    <property type="entry name" value="Aminomethyltransferase beta-barrel domains"/>
    <property type="match status" value="1"/>
</dbReference>
<sequence length="372" mass="40020">MGRRTPLYDRHVAAGARMVDFAGYDMPLQYSGIRDEHVAVRQRAGIFDVSHMGEVTVRGSGATGFVQRLVTNDVSRLESNQLLYSVMCNEQGGIIDDVIVMRGAEDNHFVIVVNASTREKDVAWMQGHADSGTDVVDASDRLALIAVQGPRAVDILEPLARVDGGGDLRELRPFFASGLSLAGVTDAQVQRISRTGYTGEDGFEIYIDAGRAGQVWDAIIEAGTAHGLLPAGLGARDTLRLEAGLRLYGQDMDEDTDPYSCGLGWTVKLDKGEFIGGEALRALRESPPRRFVGLRLGPRSIARHGHAVFQDEVEIGTVTSGTFGFTVGTAVAMATVDPDFKKGGEIAVDIRGTEADAEVVPLPFYKRPKGDG</sequence>
<dbReference type="Gene3D" id="4.10.1250.10">
    <property type="entry name" value="Aminomethyltransferase fragment"/>
    <property type="match status" value="1"/>
</dbReference>
<dbReference type="EMBL" id="QHBU01000280">
    <property type="protein sequence ID" value="PZR77874.1"/>
    <property type="molecule type" value="Genomic_DNA"/>
</dbReference>
<dbReference type="Pfam" id="PF08669">
    <property type="entry name" value="GCV_T_C"/>
    <property type="match status" value="1"/>
</dbReference>
<dbReference type="Proteomes" id="UP000248724">
    <property type="component" value="Unassembled WGS sequence"/>
</dbReference>
<reference evidence="12" key="2">
    <citation type="submission" date="2018-05" db="EMBL/GenBank/DDBJ databases">
        <authorList>
            <person name="Ferrari B."/>
        </authorList>
    </citation>
    <scope>NUCLEOTIDE SEQUENCE</scope>
    <source>
        <strain evidence="12">RRmetagenome_bin12</strain>
    </source>
</reference>
<evidence type="ECO:0000256" key="3">
    <source>
        <dbReference type="ARBA" id="ARBA00022576"/>
    </source>
</evidence>
<dbReference type="NCBIfam" id="TIGR00528">
    <property type="entry name" value="gcvT"/>
    <property type="match status" value="1"/>
</dbReference>
<dbReference type="GO" id="GO:0019464">
    <property type="term" value="P:glycine decarboxylation via glycine cleavage system"/>
    <property type="evidence" value="ECO:0007669"/>
    <property type="project" value="UniProtKB-UniRule"/>
</dbReference>
<dbReference type="InterPro" id="IPR006223">
    <property type="entry name" value="GcvT"/>
</dbReference>
<dbReference type="InterPro" id="IPR029043">
    <property type="entry name" value="GcvT/YgfZ_C"/>
</dbReference>
<dbReference type="RefSeq" id="WP_337310892.1">
    <property type="nucleotide sequence ID" value="NZ_JAEKNS010000074.1"/>
</dbReference>
<organism evidence="12 13">
    <name type="scientific">Candidatus Aeolococcus gillhamiae</name>
    <dbReference type="NCBI Taxonomy" id="3127015"/>
    <lineage>
        <taxon>Bacteria</taxon>
        <taxon>Bacillati</taxon>
        <taxon>Candidatus Dormiibacterota</taxon>
        <taxon>Candidatus Dormibacteria</taxon>
        <taxon>Candidatus Aeolococcales</taxon>
        <taxon>Candidatus Aeolococcaceae</taxon>
        <taxon>Candidatus Aeolococcus</taxon>
    </lineage>
</organism>
<dbReference type="FunFam" id="4.10.1250.10:FF:000001">
    <property type="entry name" value="Aminomethyltransferase"/>
    <property type="match status" value="1"/>
</dbReference>
<keyword evidence="4 7" id="KW-0808">Transferase</keyword>
<dbReference type="InterPro" id="IPR013977">
    <property type="entry name" value="GcvT_C"/>
</dbReference>
<dbReference type="InterPro" id="IPR022903">
    <property type="entry name" value="GcvT_bac"/>
</dbReference>
<dbReference type="GO" id="GO:0008483">
    <property type="term" value="F:transaminase activity"/>
    <property type="evidence" value="ECO:0007669"/>
    <property type="project" value="UniProtKB-KW"/>
</dbReference>
<accession>A0A934N5Q8</accession>
<evidence type="ECO:0000259" key="10">
    <source>
        <dbReference type="Pfam" id="PF08669"/>
    </source>
</evidence>
<dbReference type="FunFam" id="3.30.70.1400:FF:000001">
    <property type="entry name" value="Aminomethyltransferase"/>
    <property type="match status" value="1"/>
</dbReference>
<feature type="domain" description="Aminomethyltransferase C-terminal" evidence="10">
    <location>
        <begin position="289"/>
        <end position="366"/>
    </location>
</feature>
<feature type="binding site" evidence="8">
    <location>
        <position position="204"/>
    </location>
    <ligand>
        <name>substrate</name>
    </ligand>
</feature>
<dbReference type="GO" id="GO:0005829">
    <property type="term" value="C:cytosol"/>
    <property type="evidence" value="ECO:0007669"/>
    <property type="project" value="TreeGrafter"/>
</dbReference>
<dbReference type="Pfam" id="PF01571">
    <property type="entry name" value="GCV_T"/>
    <property type="match status" value="1"/>
</dbReference>
<dbReference type="Gene3D" id="3.30.70.1400">
    <property type="entry name" value="Aminomethyltransferase beta-barrel domains"/>
    <property type="match status" value="1"/>
</dbReference>
<reference evidence="12 13" key="1">
    <citation type="journal article" date="2017" name="Nature">
        <title>Atmospheric trace gases support primary production in Antarctic desert surface soil.</title>
        <authorList>
            <person name="Ji M."/>
            <person name="Greening C."/>
            <person name="Vanwonterghem I."/>
            <person name="Carere C.R."/>
            <person name="Bay S.K."/>
            <person name="Steen J.A."/>
            <person name="Montgomery K."/>
            <person name="Lines T."/>
            <person name="Beardall J."/>
            <person name="van Dorst J."/>
            <person name="Snape I."/>
            <person name="Stott M.B."/>
            <person name="Hugenholtz P."/>
            <person name="Ferrari B.C."/>
        </authorList>
    </citation>
    <scope>NUCLEOTIDE SEQUENCE [LARGE SCALE GENOMIC DNA]</scope>
    <source>
        <strain evidence="12">RRmetagenome_bin12</strain>
    </source>
</reference>
<evidence type="ECO:0000256" key="2">
    <source>
        <dbReference type="ARBA" id="ARBA00012616"/>
    </source>
</evidence>
<dbReference type="InterPro" id="IPR006222">
    <property type="entry name" value="GCVT_N"/>
</dbReference>
<dbReference type="InterPro" id="IPR028896">
    <property type="entry name" value="GcvT/YgfZ/DmdA"/>
</dbReference>
<evidence type="ECO:0000259" key="9">
    <source>
        <dbReference type="Pfam" id="PF01571"/>
    </source>
</evidence>
<feature type="domain" description="GCVT N-terminal" evidence="9">
    <location>
        <begin position="7"/>
        <end position="271"/>
    </location>
</feature>
<dbReference type="PANTHER" id="PTHR43757:SF2">
    <property type="entry name" value="AMINOMETHYLTRANSFERASE, MITOCHONDRIAL"/>
    <property type="match status" value="1"/>
</dbReference>
<dbReference type="HAMAP" id="MF_00259">
    <property type="entry name" value="GcvT"/>
    <property type="match status" value="1"/>
</dbReference>
<comment type="caution">
    <text evidence="12">The sequence shown here is derived from an EMBL/GenBank/DDBJ whole genome shotgun (WGS) entry which is preliminary data.</text>
</comment>
<dbReference type="EC" id="2.1.2.10" evidence="2 7"/>
<dbReference type="EMBL" id="JAEKNS010000074">
    <property type="protein sequence ID" value="MBJ7594574.1"/>
    <property type="molecule type" value="Genomic_DNA"/>
</dbReference>
<comment type="catalytic activity">
    <reaction evidence="6 7">
        <text>N(6)-[(R)-S(8)-aminomethyldihydrolipoyl]-L-lysyl-[protein] + (6S)-5,6,7,8-tetrahydrofolate = N(6)-[(R)-dihydrolipoyl]-L-lysyl-[protein] + (6R)-5,10-methylene-5,6,7,8-tetrahydrofolate + NH4(+)</text>
        <dbReference type="Rhea" id="RHEA:16945"/>
        <dbReference type="Rhea" id="RHEA-COMP:10475"/>
        <dbReference type="Rhea" id="RHEA-COMP:10492"/>
        <dbReference type="ChEBI" id="CHEBI:15636"/>
        <dbReference type="ChEBI" id="CHEBI:28938"/>
        <dbReference type="ChEBI" id="CHEBI:57453"/>
        <dbReference type="ChEBI" id="CHEBI:83100"/>
        <dbReference type="ChEBI" id="CHEBI:83143"/>
        <dbReference type="EC" id="2.1.2.10"/>
    </reaction>
</comment>
<dbReference type="InterPro" id="IPR027266">
    <property type="entry name" value="TrmE/GcvT-like"/>
</dbReference>
<evidence type="ECO:0000313" key="12">
    <source>
        <dbReference type="EMBL" id="PZR77874.1"/>
    </source>
</evidence>
<dbReference type="Gene3D" id="3.30.1360.120">
    <property type="entry name" value="Probable tRNA modification gtpase trme, domain 1"/>
    <property type="match status" value="1"/>
</dbReference>
<dbReference type="GO" id="GO:0004047">
    <property type="term" value="F:aminomethyltransferase activity"/>
    <property type="evidence" value="ECO:0007669"/>
    <property type="project" value="UniProtKB-UniRule"/>
</dbReference>
<dbReference type="NCBIfam" id="NF001567">
    <property type="entry name" value="PRK00389.1"/>
    <property type="match status" value="1"/>
</dbReference>
<protein>
    <recommendedName>
        <fullName evidence="2 7">Aminomethyltransferase</fullName>
        <ecNumber evidence="2 7">2.1.2.10</ecNumber>
    </recommendedName>
    <alternativeName>
        <fullName evidence="5 7">Glycine cleavage system T protein</fullName>
    </alternativeName>
</protein>
<evidence type="ECO:0000313" key="11">
    <source>
        <dbReference type="EMBL" id="MBJ7594574.1"/>
    </source>
</evidence>
<accession>A0A2W6A2K7</accession>
<dbReference type="SUPFAM" id="SSF101790">
    <property type="entry name" value="Aminomethyltransferase beta-barrel domain"/>
    <property type="match status" value="1"/>
</dbReference>
<evidence type="ECO:0000256" key="8">
    <source>
        <dbReference type="PIRSR" id="PIRSR006487-1"/>
    </source>
</evidence>
<evidence type="ECO:0000256" key="6">
    <source>
        <dbReference type="ARBA" id="ARBA00047665"/>
    </source>
</evidence>
<evidence type="ECO:0000313" key="13">
    <source>
        <dbReference type="Proteomes" id="UP000248724"/>
    </source>
</evidence>
<keyword evidence="3 7" id="KW-0032">Aminotransferase</keyword>
<evidence type="ECO:0000256" key="7">
    <source>
        <dbReference type="HAMAP-Rule" id="MF_00259"/>
    </source>
</evidence>
<proteinExistence type="inferred from homology"/>
<dbReference type="SUPFAM" id="SSF103025">
    <property type="entry name" value="Folate-binding domain"/>
    <property type="match status" value="1"/>
</dbReference>
<evidence type="ECO:0000256" key="5">
    <source>
        <dbReference type="ARBA" id="ARBA00031395"/>
    </source>
</evidence>
<comment type="function">
    <text evidence="7">The glycine cleavage system catalyzes the degradation of glycine.</text>
</comment>
<name>A0A2W6A2K7_9BACT</name>